<comment type="caution">
    <text evidence="3">The sequence shown here is derived from an EMBL/GenBank/DDBJ whole genome shotgun (WGS) entry which is preliminary data.</text>
</comment>
<feature type="compositionally biased region" description="Pro residues" evidence="1">
    <location>
        <begin position="97"/>
        <end position="108"/>
    </location>
</feature>
<keyword evidence="4" id="KW-1185">Reference proteome</keyword>
<keyword evidence="2" id="KW-0812">Transmembrane</keyword>
<evidence type="ECO:0000256" key="2">
    <source>
        <dbReference type="SAM" id="Phobius"/>
    </source>
</evidence>
<sequence length="191" mass="20166">MTCGQRYSNRQLRANMPYQPRADPGMSKGTIVLSVLVALFFIRYLLDVRSRRRIPFIGMGTALGGGPSSPLPPSSARDADLKQSSSAPSSTSNPSTKPTPTPADPSPAPALSLNPNFSAASTAPEENLAPAARQAYLAAELRAAQASLERGTKKLGGGMKGRQVRATKARISELEGRQMSAWALGLESGKE</sequence>
<keyword evidence="2" id="KW-0472">Membrane</keyword>
<reference evidence="3" key="1">
    <citation type="submission" date="2023-03" db="EMBL/GenBank/DDBJ databases">
        <title>Massive genome expansion in bonnet fungi (Mycena s.s.) driven by repeated elements and novel gene families across ecological guilds.</title>
        <authorList>
            <consortium name="Lawrence Berkeley National Laboratory"/>
            <person name="Harder C.B."/>
            <person name="Miyauchi S."/>
            <person name="Viragh M."/>
            <person name="Kuo A."/>
            <person name="Thoen E."/>
            <person name="Andreopoulos B."/>
            <person name="Lu D."/>
            <person name="Skrede I."/>
            <person name="Drula E."/>
            <person name="Henrissat B."/>
            <person name="Morin E."/>
            <person name="Kohler A."/>
            <person name="Barry K."/>
            <person name="LaButti K."/>
            <person name="Morin E."/>
            <person name="Salamov A."/>
            <person name="Lipzen A."/>
            <person name="Mereny Z."/>
            <person name="Hegedus B."/>
            <person name="Baldrian P."/>
            <person name="Stursova M."/>
            <person name="Weitz H."/>
            <person name="Taylor A."/>
            <person name="Grigoriev I.V."/>
            <person name="Nagy L.G."/>
            <person name="Martin F."/>
            <person name="Kauserud H."/>
        </authorList>
    </citation>
    <scope>NUCLEOTIDE SEQUENCE</scope>
    <source>
        <strain evidence="3">CBHHK002</strain>
    </source>
</reference>
<dbReference type="Proteomes" id="UP001218218">
    <property type="component" value="Unassembled WGS sequence"/>
</dbReference>
<evidence type="ECO:0000313" key="4">
    <source>
        <dbReference type="Proteomes" id="UP001218218"/>
    </source>
</evidence>
<feature type="region of interest" description="Disordered" evidence="1">
    <location>
        <begin position="1"/>
        <end position="25"/>
    </location>
</feature>
<dbReference type="AlphaFoldDB" id="A0AAD7AIZ6"/>
<dbReference type="EMBL" id="JARIHO010000006">
    <property type="protein sequence ID" value="KAJ7359871.1"/>
    <property type="molecule type" value="Genomic_DNA"/>
</dbReference>
<gene>
    <name evidence="3" type="ORF">DFH08DRAFT_847240</name>
</gene>
<feature type="compositionally biased region" description="Polar residues" evidence="1">
    <location>
        <begin position="1"/>
        <end position="12"/>
    </location>
</feature>
<accession>A0AAD7AIZ6</accession>
<feature type="transmembrane region" description="Helical" evidence="2">
    <location>
        <begin position="26"/>
        <end position="46"/>
    </location>
</feature>
<protein>
    <submittedName>
        <fullName evidence="3">Uncharacterized protein</fullName>
    </submittedName>
</protein>
<evidence type="ECO:0000313" key="3">
    <source>
        <dbReference type="EMBL" id="KAJ7359871.1"/>
    </source>
</evidence>
<proteinExistence type="predicted"/>
<feature type="compositionally biased region" description="Low complexity" evidence="1">
    <location>
        <begin position="84"/>
        <end position="96"/>
    </location>
</feature>
<keyword evidence="2" id="KW-1133">Transmembrane helix</keyword>
<evidence type="ECO:0000256" key="1">
    <source>
        <dbReference type="SAM" id="MobiDB-lite"/>
    </source>
</evidence>
<feature type="region of interest" description="Disordered" evidence="1">
    <location>
        <begin position="59"/>
        <end position="125"/>
    </location>
</feature>
<organism evidence="3 4">
    <name type="scientific">Mycena albidolilacea</name>
    <dbReference type="NCBI Taxonomy" id="1033008"/>
    <lineage>
        <taxon>Eukaryota</taxon>
        <taxon>Fungi</taxon>
        <taxon>Dikarya</taxon>
        <taxon>Basidiomycota</taxon>
        <taxon>Agaricomycotina</taxon>
        <taxon>Agaricomycetes</taxon>
        <taxon>Agaricomycetidae</taxon>
        <taxon>Agaricales</taxon>
        <taxon>Marasmiineae</taxon>
        <taxon>Mycenaceae</taxon>
        <taxon>Mycena</taxon>
    </lineage>
</organism>
<name>A0AAD7AIZ6_9AGAR</name>